<gene>
    <name evidence="1" type="ORF">HLB16_22800</name>
</gene>
<dbReference type="AlphaFoldDB" id="A0A849BJ95"/>
<organism evidence="1 2">
    <name type="scientific">Cupriavidus gilardii</name>
    <dbReference type="NCBI Taxonomy" id="82541"/>
    <lineage>
        <taxon>Bacteria</taxon>
        <taxon>Pseudomonadati</taxon>
        <taxon>Pseudomonadota</taxon>
        <taxon>Betaproteobacteria</taxon>
        <taxon>Burkholderiales</taxon>
        <taxon>Burkholderiaceae</taxon>
        <taxon>Cupriavidus</taxon>
    </lineage>
</organism>
<accession>A0A849BJ95</accession>
<comment type="caution">
    <text evidence="1">The sequence shown here is derived from an EMBL/GenBank/DDBJ whole genome shotgun (WGS) entry which is preliminary data.</text>
</comment>
<evidence type="ECO:0000313" key="2">
    <source>
        <dbReference type="Proteomes" id="UP000542973"/>
    </source>
</evidence>
<reference evidence="1 2" key="1">
    <citation type="submission" date="2020-05" db="EMBL/GenBank/DDBJ databases">
        <title>MicrobeNet Type strains.</title>
        <authorList>
            <person name="Nicholson A.C."/>
        </authorList>
    </citation>
    <scope>NUCLEOTIDE SEQUENCE [LARGE SCALE GENOMIC DNA]</scope>
    <source>
        <strain evidence="1 2">ATCC 700815</strain>
    </source>
</reference>
<dbReference type="RefSeq" id="WP_053821644.1">
    <property type="nucleotide sequence ID" value="NZ_BAAAEB010000042.1"/>
</dbReference>
<proteinExistence type="predicted"/>
<evidence type="ECO:0000313" key="1">
    <source>
        <dbReference type="EMBL" id="NNH13685.1"/>
    </source>
</evidence>
<protein>
    <submittedName>
        <fullName evidence="1">Uncharacterized protein</fullName>
    </submittedName>
</protein>
<dbReference type="Proteomes" id="UP000542973">
    <property type="component" value="Unassembled WGS sequence"/>
</dbReference>
<dbReference type="EMBL" id="JABEMD010000056">
    <property type="protein sequence ID" value="NNH13685.1"/>
    <property type="molecule type" value="Genomic_DNA"/>
</dbReference>
<sequence>MPLEPASVLGPDPAATWTAVRKDFVEPGTRCAGAGIGMPAGNKGHGIGSGHAYILRDAAGREHAFGPDCALRLLGGHGALDAVPDFTARAAGAGPWRDDVWQRRGGGRQRGRDGERELARQHAAAVRYLLLRMDKVAGVPRVQPSVRFAPLEPLYAAWREHGKLTQQQAARVLAIERSPSTPATLKTANLLDVYTAYVQLERALREAVRLEQQRFLRGVMDWLARHLTLTRAQGEAAGLALHPRAWQLETPPRLAAAARDADWDG</sequence>
<name>A0A849BJ95_9BURK</name>